<feature type="compositionally biased region" description="Acidic residues" evidence="2">
    <location>
        <begin position="63"/>
        <end position="77"/>
    </location>
</feature>
<protein>
    <recommendedName>
        <fullName evidence="3">HTH CENPB-type domain-containing protein</fullName>
    </recommendedName>
</protein>
<sequence length="273" mass="31064">MQTTPISSPSKSPNINSVSPTSKVPNSYYNQNNLISTPINIINNNNIIHNNNNNNINNNTEYNSEEESEYESSEVEEPSSPAMTVPNSPSVNDDISSKVVKKTATSQQVAAAKKPRKSYEVYKKLEILDEKNKYGMNFVVKKHHISRSIISRWISNIDKYKSFNKKNLKKLHKGPKASFSMEQENIIIEKINQARQNGEIVSGETIKKFALELSKQLNNNTFKASSGWLENFKSRHNLNLNNRQQIPNFINSNIHSNITNIVSNNNFINQENH</sequence>
<dbReference type="Pfam" id="PF03221">
    <property type="entry name" value="HTH_Tnp_Tc5"/>
    <property type="match status" value="1"/>
</dbReference>
<feature type="region of interest" description="Disordered" evidence="2">
    <location>
        <begin position="52"/>
        <end position="99"/>
    </location>
</feature>
<dbReference type="InterPro" id="IPR006600">
    <property type="entry name" value="HTH_CenpB_DNA-bd_dom"/>
</dbReference>
<name>F0ZQ94_DICPU</name>
<dbReference type="SUPFAM" id="SSF46689">
    <property type="entry name" value="Homeodomain-like"/>
    <property type="match status" value="1"/>
</dbReference>
<dbReference type="PROSITE" id="PS51253">
    <property type="entry name" value="HTH_CENPB"/>
    <property type="match status" value="1"/>
</dbReference>
<dbReference type="VEuPathDB" id="AmoebaDB:DICPUDRAFT_98416"/>
<dbReference type="EMBL" id="GL871121">
    <property type="protein sequence ID" value="EGC33905.1"/>
    <property type="molecule type" value="Genomic_DNA"/>
</dbReference>
<dbReference type="GO" id="GO:0003677">
    <property type="term" value="F:DNA binding"/>
    <property type="evidence" value="ECO:0007669"/>
    <property type="project" value="UniProtKB-KW"/>
</dbReference>
<feature type="domain" description="HTH CENPB-type" evidence="3">
    <location>
        <begin position="171"/>
        <end position="242"/>
    </location>
</feature>
<dbReference type="AlphaFoldDB" id="F0ZQ94"/>
<dbReference type="Gene3D" id="1.10.10.60">
    <property type="entry name" value="Homeodomain-like"/>
    <property type="match status" value="1"/>
</dbReference>
<dbReference type="PANTHER" id="PTHR19303:SF73">
    <property type="entry name" value="PROTEIN PDC2"/>
    <property type="match status" value="1"/>
</dbReference>
<feature type="compositionally biased region" description="Low complexity" evidence="2">
    <location>
        <begin position="52"/>
        <end position="62"/>
    </location>
</feature>
<organism evidence="4 5">
    <name type="scientific">Dictyostelium purpureum</name>
    <name type="common">Slime mold</name>
    <dbReference type="NCBI Taxonomy" id="5786"/>
    <lineage>
        <taxon>Eukaryota</taxon>
        <taxon>Amoebozoa</taxon>
        <taxon>Evosea</taxon>
        <taxon>Eumycetozoa</taxon>
        <taxon>Dictyostelia</taxon>
        <taxon>Dictyosteliales</taxon>
        <taxon>Dictyosteliaceae</taxon>
        <taxon>Dictyostelium</taxon>
    </lineage>
</organism>
<reference evidence="5" key="1">
    <citation type="journal article" date="2011" name="Genome Biol.">
        <title>Comparative genomics of the social amoebae Dictyostelium discoideum and Dictyostelium purpureum.</title>
        <authorList>
            <consortium name="US DOE Joint Genome Institute (JGI-PGF)"/>
            <person name="Sucgang R."/>
            <person name="Kuo A."/>
            <person name="Tian X."/>
            <person name="Salerno W."/>
            <person name="Parikh A."/>
            <person name="Feasley C.L."/>
            <person name="Dalin E."/>
            <person name="Tu H."/>
            <person name="Huang E."/>
            <person name="Barry K."/>
            <person name="Lindquist E."/>
            <person name="Shapiro H."/>
            <person name="Bruce D."/>
            <person name="Schmutz J."/>
            <person name="Salamov A."/>
            <person name="Fey P."/>
            <person name="Gaudet P."/>
            <person name="Anjard C."/>
            <person name="Babu M.M."/>
            <person name="Basu S."/>
            <person name="Bushmanova Y."/>
            <person name="van der Wel H."/>
            <person name="Katoh-Kurasawa M."/>
            <person name="Dinh C."/>
            <person name="Coutinho P.M."/>
            <person name="Saito T."/>
            <person name="Elias M."/>
            <person name="Schaap P."/>
            <person name="Kay R.R."/>
            <person name="Henrissat B."/>
            <person name="Eichinger L."/>
            <person name="Rivero F."/>
            <person name="Putnam N.H."/>
            <person name="West C.M."/>
            <person name="Loomis W.F."/>
            <person name="Chisholm R.L."/>
            <person name="Shaulsky G."/>
            <person name="Strassmann J.E."/>
            <person name="Queller D.C."/>
            <person name="Kuspa A."/>
            <person name="Grigoriev I.V."/>
        </authorList>
    </citation>
    <scope>NUCLEOTIDE SEQUENCE [LARGE SCALE GENOMIC DNA]</scope>
    <source>
        <strain evidence="5">QSDP1</strain>
    </source>
</reference>
<evidence type="ECO:0000313" key="4">
    <source>
        <dbReference type="EMBL" id="EGC33905.1"/>
    </source>
</evidence>
<evidence type="ECO:0000256" key="1">
    <source>
        <dbReference type="ARBA" id="ARBA00023125"/>
    </source>
</evidence>
<dbReference type="OrthoDB" id="125347at2759"/>
<dbReference type="KEGG" id="dpp:DICPUDRAFT_98416"/>
<gene>
    <name evidence="4" type="ORF">DICPUDRAFT_98416</name>
</gene>
<evidence type="ECO:0000313" key="5">
    <source>
        <dbReference type="Proteomes" id="UP000001064"/>
    </source>
</evidence>
<evidence type="ECO:0000256" key="2">
    <source>
        <dbReference type="SAM" id="MobiDB-lite"/>
    </source>
</evidence>
<dbReference type="Proteomes" id="UP000001064">
    <property type="component" value="Unassembled WGS sequence"/>
</dbReference>
<accession>F0ZQ94</accession>
<dbReference type="SMART" id="SM00674">
    <property type="entry name" value="CENPB"/>
    <property type="match status" value="1"/>
</dbReference>
<dbReference type="InterPro" id="IPR009057">
    <property type="entry name" value="Homeodomain-like_sf"/>
</dbReference>
<dbReference type="STRING" id="5786.F0ZQ94"/>
<feature type="compositionally biased region" description="Low complexity" evidence="2">
    <location>
        <begin position="1"/>
        <end position="20"/>
    </location>
</feature>
<feature type="compositionally biased region" description="Polar residues" evidence="2">
    <location>
        <begin position="81"/>
        <end position="94"/>
    </location>
</feature>
<dbReference type="InterPro" id="IPR050863">
    <property type="entry name" value="CenT-Element_Derived"/>
</dbReference>
<dbReference type="InParanoid" id="F0ZQ94"/>
<dbReference type="eggNOG" id="ENOG502RCA9">
    <property type="taxonomic scope" value="Eukaryota"/>
</dbReference>
<evidence type="ECO:0000259" key="3">
    <source>
        <dbReference type="PROSITE" id="PS51253"/>
    </source>
</evidence>
<proteinExistence type="predicted"/>
<keyword evidence="5" id="KW-1185">Reference proteome</keyword>
<dbReference type="GeneID" id="10502771"/>
<keyword evidence="1" id="KW-0238">DNA-binding</keyword>
<feature type="region of interest" description="Disordered" evidence="2">
    <location>
        <begin position="1"/>
        <end position="24"/>
    </location>
</feature>
<dbReference type="PANTHER" id="PTHR19303">
    <property type="entry name" value="TRANSPOSON"/>
    <property type="match status" value="1"/>
</dbReference>
<dbReference type="RefSeq" id="XP_003289588.1">
    <property type="nucleotide sequence ID" value="XM_003289540.1"/>
</dbReference>